<dbReference type="AlphaFoldDB" id="A0AA86S9X4"/>
<feature type="region of interest" description="Disordered" evidence="1">
    <location>
        <begin position="47"/>
        <end position="68"/>
    </location>
</feature>
<protein>
    <submittedName>
        <fullName evidence="3">Uncharacterized protein</fullName>
    </submittedName>
</protein>
<keyword evidence="2" id="KW-1133">Transmembrane helix</keyword>
<evidence type="ECO:0000256" key="1">
    <source>
        <dbReference type="SAM" id="MobiDB-lite"/>
    </source>
</evidence>
<dbReference type="EMBL" id="OY731401">
    <property type="protein sequence ID" value="CAJ1948862.1"/>
    <property type="molecule type" value="Genomic_DNA"/>
</dbReference>
<keyword evidence="4" id="KW-1185">Reference proteome</keyword>
<keyword evidence="2" id="KW-0812">Transmembrane</keyword>
<proteinExistence type="predicted"/>
<keyword evidence="2" id="KW-0472">Membrane</keyword>
<sequence length="107" mass="11916">MLRRVTSSLLSSASRRRLSTEVPATPAADLNFMEAWKKVSPNLEPPKTPLSFMKARPPTPSALPSTHRQLRPPLRFPIVRKRGHLLLLLQISGGFCFGLFVTAFCTC</sequence>
<feature type="compositionally biased region" description="Low complexity" evidence="1">
    <location>
        <begin position="1"/>
        <end position="13"/>
    </location>
</feature>
<gene>
    <name evidence="3" type="ORF">AYBTSS11_LOCUS13431</name>
</gene>
<dbReference type="Proteomes" id="UP001189624">
    <property type="component" value="Chromosome 4"/>
</dbReference>
<reference evidence="3" key="1">
    <citation type="submission" date="2023-10" db="EMBL/GenBank/DDBJ databases">
        <authorList>
            <person name="Domelevo Entfellner J.-B."/>
        </authorList>
    </citation>
    <scope>NUCLEOTIDE SEQUENCE</scope>
</reference>
<evidence type="ECO:0000313" key="4">
    <source>
        <dbReference type="Proteomes" id="UP001189624"/>
    </source>
</evidence>
<accession>A0AA86S9X4</accession>
<name>A0AA86S9X4_9FABA</name>
<evidence type="ECO:0000256" key="2">
    <source>
        <dbReference type="SAM" id="Phobius"/>
    </source>
</evidence>
<dbReference type="Gramene" id="rna-AYBTSS11_LOCUS13431">
    <property type="protein sequence ID" value="CAJ1948862.1"/>
    <property type="gene ID" value="gene-AYBTSS11_LOCUS13431"/>
</dbReference>
<feature type="region of interest" description="Disordered" evidence="1">
    <location>
        <begin position="1"/>
        <end position="21"/>
    </location>
</feature>
<organism evidence="3 4">
    <name type="scientific">Sphenostylis stenocarpa</name>
    <dbReference type="NCBI Taxonomy" id="92480"/>
    <lineage>
        <taxon>Eukaryota</taxon>
        <taxon>Viridiplantae</taxon>
        <taxon>Streptophyta</taxon>
        <taxon>Embryophyta</taxon>
        <taxon>Tracheophyta</taxon>
        <taxon>Spermatophyta</taxon>
        <taxon>Magnoliopsida</taxon>
        <taxon>eudicotyledons</taxon>
        <taxon>Gunneridae</taxon>
        <taxon>Pentapetalae</taxon>
        <taxon>rosids</taxon>
        <taxon>fabids</taxon>
        <taxon>Fabales</taxon>
        <taxon>Fabaceae</taxon>
        <taxon>Papilionoideae</taxon>
        <taxon>50 kb inversion clade</taxon>
        <taxon>NPAAA clade</taxon>
        <taxon>indigoferoid/millettioid clade</taxon>
        <taxon>Phaseoleae</taxon>
        <taxon>Sphenostylis</taxon>
    </lineage>
</organism>
<evidence type="ECO:0000313" key="3">
    <source>
        <dbReference type="EMBL" id="CAJ1948862.1"/>
    </source>
</evidence>
<feature type="transmembrane region" description="Helical" evidence="2">
    <location>
        <begin position="85"/>
        <end position="104"/>
    </location>
</feature>